<keyword evidence="2" id="KW-0472">Membrane</keyword>
<dbReference type="SUPFAM" id="SSF117281">
    <property type="entry name" value="Kelch motif"/>
    <property type="match status" value="1"/>
</dbReference>
<feature type="region of interest" description="Disordered" evidence="1">
    <location>
        <begin position="410"/>
        <end position="444"/>
    </location>
</feature>
<feature type="compositionally biased region" description="Basic and acidic residues" evidence="1">
    <location>
        <begin position="1082"/>
        <end position="1092"/>
    </location>
</feature>
<feature type="region of interest" description="Disordered" evidence="1">
    <location>
        <begin position="1068"/>
        <end position="1092"/>
    </location>
</feature>
<feature type="transmembrane region" description="Helical" evidence="2">
    <location>
        <begin position="578"/>
        <end position="601"/>
    </location>
</feature>
<accession>A0A9P6UD40</accession>
<evidence type="ECO:0000313" key="4">
    <source>
        <dbReference type="EMBL" id="KAG0269978.1"/>
    </source>
</evidence>
<dbReference type="OrthoDB" id="2441760at2759"/>
<evidence type="ECO:0000256" key="2">
    <source>
        <dbReference type="SAM" id="Phobius"/>
    </source>
</evidence>
<evidence type="ECO:0000256" key="1">
    <source>
        <dbReference type="SAM" id="MobiDB-lite"/>
    </source>
</evidence>
<evidence type="ECO:0000256" key="3">
    <source>
        <dbReference type="SAM" id="SignalP"/>
    </source>
</evidence>
<evidence type="ECO:0000313" key="5">
    <source>
        <dbReference type="Proteomes" id="UP000807716"/>
    </source>
</evidence>
<keyword evidence="5" id="KW-1185">Reference proteome</keyword>
<name>A0A9P6UD40_9FUNG</name>
<dbReference type="Gene3D" id="2.120.10.80">
    <property type="entry name" value="Kelch-type beta propeller"/>
    <property type="match status" value="2"/>
</dbReference>
<feature type="compositionally biased region" description="Basic and acidic residues" evidence="1">
    <location>
        <begin position="427"/>
        <end position="444"/>
    </location>
</feature>
<dbReference type="SUPFAM" id="SSF50965">
    <property type="entry name" value="Galactose oxidase, central domain"/>
    <property type="match status" value="1"/>
</dbReference>
<dbReference type="InterPro" id="IPR011043">
    <property type="entry name" value="Gal_Oxase/kelch_b-propeller"/>
</dbReference>
<organism evidence="4 5">
    <name type="scientific">Actinomortierella ambigua</name>
    <dbReference type="NCBI Taxonomy" id="1343610"/>
    <lineage>
        <taxon>Eukaryota</taxon>
        <taxon>Fungi</taxon>
        <taxon>Fungi incertae sedis</taxon>
        <taxon>Mucoromycota</taxon>
        <taxon>Mortierellomycotina</taxon>
        <taxon>Mortierellomycetes</taxon>
        <taxon>Mortierellales</taxon>
        <taxon>Mortierellaceae</taxon>
        <taxon>Actinomortierella</taxon>
    </lineage>
</organism>
<gene>
    <name evidence="4" type="ORF">DFQ27_001239</name>
</gene>
<feature type="chain" id="PRO_5040306181" description="Kelch repeat protein" evidence="3">
    <location>
        <begin position="22"/>
        <end position="1092"/>
    </location>
</feature>
<feature type="transmembrane region" description="Helical" evidence="2">
    <location>
        <begin position="1037"/>
        <end position="1063"/>
    </location>
</feature>
<feature type="compositionally biased region" description="Low complexity" evidence="1">
    <location>
        <begin position="363"/>
        <end position="383"/>
    </location>
</feature>
<dbReference type="Proteomes" id="UP000807716">
    <property type="component" value="Unassembled WGS sequence"/>
</dbReference>
<feature type="signal peptide" evidence="3">
    <location>
        <begin position="1"/>
        <end position="21"/>
    </location>
</feature>
<feature type="compositionally biased region" description="Pro residues" evidence="1">
    <location>
        <begin position="352"/>
        <end position="362"/>
    </location>
</feature>
<sequence>MKGQYLHWFLLFTAIATTATSQQAPDAPRPATGAGFVKRKNKLYVYGGETYNGTGQVATGQFFVLDLSKQWKSVSPAWTRLPDGPPALNPTAVLSPDDKIFMYNGRRRFHFDSNAWQDFNSLFSTFPDVMASYPVTLGTDGTVLVAGGTFGSALTNQSYVIYSFATDSHVSTVYPARTARPLAGEYYPGAGYRAAWSESLKSAVFFSGTAAHMDQPQTQTAMFYQAQTKQWSWKATYNFQGASYLSCMASSEDGNSIFWYGGYAPVANNQNFLVLDLASSSWTSLPMNSGHRESAVCAVAGDYFLVWGGTYAGQNRLIVDADKASTPVSIYQISKKIWVPDYIPSAEYAAPSTPPPSTPSPSSPAQASPSNNTDESSDNNSPNIGAIAGGVAGVVVVCAIIGFLVWRRNRQGSKPTPSDDPLSSVDDDPHRPAMGNKQDEDIREAGWMPPTASWIATLNEPLSNDHTAPMHATTPEQHFAPRNVNVDYAQAYAMSQLHHAMTAGAPQYSGNQALSASSGHSPSLIESPFHSAPPHFPASSVPSSGLRASQPPRNPQIPQRPGSTAHFHTMYLNQVMSALLYTFIRLALQGSMIFLISHLALRTSNLTYKERINGGSLEAVKFLFFAKKSPGRQHTHGRIYLCLALAFSFALNYLATLLSYTYPVVSTYLPTNLIDFNVTTAFAKTTSLLPNDTSVERILFNMGVSVNGGLFNEYSSIPATRTLCTLARFQVSCPDEYIEFAVNTINSSLAFGPQTDNEEQIFPVLGMTPDGVEFEYFNGSDTTTSFMLQEMFVNAAQASSTDYSDMSLSSPRSIESCLSRSLGEHRCTRHSLGYLLSLNGHLFVITRRVFTMTHSMQLNQTFNETMPEFVDPSVNTTIDCRRFPTPTLETLCKRINTLGAPSTPRLYSTQMLSDDKHGRSHWDVVNTQVGSMFNADLGLDTLMLTMEAFHVDVGVEHYNTTVNYDEIDSANKINRMRLQGHEAFEVVHFVDNHEVDIYDRSWVDWGFSEEDIRNLTRFLTEGTMLNRGLIVMQTPKLLANVSNLVIILLFAASILMGGVGFWLSLTSDSESETPEPSSPEPAKQKVSEHEKV</sequence>
<evidence type="ECO:0008006" key="6">
    <source>
        <dbReference type="Google" id="ProtNLM"/>
    </source>
</evidence>
<feature type="region of interest" description="Disordered" evidence="1">
    <location>
        <begin position="349"/>
        <end position="383"/>
    </location>
</feature>
<feature type="region of interest" description="Disordered" evidence="1">
    <location>
        <begin position="510"/>
        <end position="562"/>
    </location>
</feature>
<feature type="transmembrane region" description="Helical" evidence="2">
    <location>
        <begin position="384"/>
        <end position="406"/>
    </location>
</feature>
<keyword evidence="2" id="KW-1133">Transmembrane helix</keyword>
<keyword evidence="3" id="KW-0732">Signal</keyword>
<feature type="transmembrane region" description="Helical" evidence="2">
    <location>
        <begin position="638"/>
        <end position="660"/>
    </location>
</feature>
<dbReference type="AlphaFoldDB" id="A0A9P6UD40"/>
<protein>
    <recommendedName>
        <fullName evidence="6">Kelch repeat protein</fullName>
    </recommendedName>
</protein>
<proteinExistence type="predicted"/>
<dbReference type="InterPro" id="IPR015915">
    <property type="entry name" value="Kelch-typ_b-propeller"/>
</dbReference>
<dbReference type="EMBL" id="JAAAJB010000014">
    <property type="protein sequence ID" value="KAG0269978.1"/>
    <property type="molecule type" value="Genomic_DNA"/>
</dbReference>
<keyword evidence="2" id="KW-0812">Transmembrane</keyword>
<feature type="compositionally biased region" description="Polar residues" evidence="1">
    <location>
        <begin position="510"/>
        <end position="521"/>
    </location>
</feature>
<reference evidence="4" key="1">
    <citation type="journal article" date="2020" name="Fungal Divers.">
        <title>Resolving the Mortierellaceae phylogeny through synthesis of multi-gene phylogenetics and phylogenomics.</title>
        <authorList>
            <person name="Vandepol N."/>
            <person name="Liber J."/>
            <person name="Desiro A."/>
            <person name="Na H."/>
            <person name="Kennedy M."/>
            <person name="Barry K."/>
            <person name="Grigoriev I.V."/>
            <person name="Miller A.N."/>
            <person name="O'Donnell K."/>
            <person name="Stajich J.E."/>
            <person name="Bonito G."/>
        </authorList>
    </citation>
    <scope>NUCLEOTIDE SEQUENCE</scope>
    <source>
        <strain evidence="4">BC1065</strain>
    </source>
</reference>
<comment type="caution">
    <text evidence="4">The sequence shown here is derived from an EMBL/GenBank/DDBJ whole genome shotgun (WGS) entry which is preliminary data.</text>
</comment>